<dbReference type="RefSeq" id="XP_056560516.1">
    <property type="nucleotide sequence ID" value="XM_056693787.1"/>
</dbReference>
<accession>A0A9W9VV11</accession>
<dbReference type="GeneID" id="81432964"/>
<reference evidence="1" key="1">
    <citation type="submission" date="2022-11" db="EMBL/GenBank/DDBJ databases">
        <authorList>
            <person name="Petersen C."/>
        </authorList>
    </citation>
    <scope>NUCLEOTIDE SEQUENCE</scope>
    <source>
        <strain evidence="1">IBT 29864</strain>
    </source>
</reference>
<keyword evidence="2" id="KW-1185">Reference proteome</keyword>
<protein>
    <submittedName>
        <fullName evidence="1">Uncharacterized protein</fullName>
    </submittedName>
</protein>
<evidence type="ECO:0000313" key="1">
    <source>
        <dbReference type="EMBL" id="KAJ5389788.1"/>
    </source>
</evidence>
<dbReference type="Proteomes" id="UP001147782">
    <property type="component" value="Unassembled WGS sequence"/>
</dbReference>
<proteinExistence type="predicted"/>
<dbReference type="AlphaFoldDB" id="A0A9W9VV11"/>
<gene>
    <name evidence="1" type="ORF">N7496_000856</name>
</gene>
<dbReference type="EMBL" id="JAPZBS010000001">
    <property type="protein sequence ID" value="KAJ5389788.1"/>
    <property type="molecule type" value="Genomic_DNA"/>
</dbReference>
<evidence type="ECO:0000313" key="2">
    <source>
        <dbReference type="Proteomes" id="UP001147782"/>
    </source>
</evidence>
<sequence>MSGCGEGSEIKFENGGLTIQDARVAFEIKKGTPIATVFATRDVITRWAKVVLPGSPQISEKIAELQRESPRIGYHFELGPPIPADPSSRAS</sequence>
<organism evidence="1 2">
    <name type="scientific">Penicillium cataractarum</name>
    <dbReference type="NCBI Taxonomy" id="2100454"/>
    <lineage>
        <taxon>Eukaryota</taxon>
        <taxon>Fungi</taxon>
        <taxon>Dikarya</taxon>
        <taxon>Ascomycota</taxon>
        <taxon>Pezizomycotina</taxon>
        <taxon>Eurotiomycetes</taxon>
        <taxon>Eurotiomycetidae</taxon>
        <taxon>Eurotiales</taxon>
        <taxon>Aspergillaceae</taxon>
        <taxon>Penicillium</taxon>
    </lineage>
</organism>
<name>A0A9W9VV11_9EURO</name>
<dbReference type="OrthoDB" id="5068804at2759"/>
<comment type="caution">
    <text evidence="1">The sequence shown here is derived from an EMBL/GenBank/DDBJ whole genome shotgun (WGS) entry which is preliminary data.</text>
</comment>
<reference evidence="1" key="2">
    <citation type="journal article" date="2023" name="IMA Fungus">
        <title>Comparative genomic study of the Penicillium genus elucidates a diverse pangenome and 15 lateral gene transfer events.</title>
        <authorList>
            <person name="Petersen C."/>
            <person name="Sorensen T."/>
            <person name="Nielsen M.R."/>
            <person name="Sondergaard T.E."/>
            <person name="Sorensen J.L."/>
            <person name="Fitzpatrick D.A."/>
            <person name="Frisvad J.C."/>
            <person name="Nielsen K.L."/>
        </authorList>
    </citation>
    <scope>NUCLEOTIDE SEQUENCE</scope>
    <source>
        <strain evidence="1">IBT 29864</strain>
    </source>
</reference>